<dbReference type="InterPro" id="IPR042211">
    <property type="entry name" value="CRISPR-assoc_Cas1_N"/>
</dbReference>
<evidence type="ECO:0000313" key="11">
    <source>
        <dbReference type="EMBL" id="UFP94663.1"/>
    </source>
</evidence>
<sequence>MNTLYLLEQGCTLSLAGEILRVRKQQQLRQEVSLPTLKQILVFGTSQLSTGVIRVCLYREIRIAYLSRQGRCYGRLLPTGTDDRRLIRQQHSLGEQAQLGIARAVVQAKIHNCRVTLLRCRRRRPQPELEQPIRYLEYFAQKAARAESLEQLRGYEGAAAAQYFPALGCALTGTGFVLVERSRRPPLNPVNAMLSFGYQVLWNHVLAQIELQGMDAYAGVFHTDNNRHPALASDLLEEFRAPIIDALVLWLVNSRVVDAEQDFDYVNGGCYLNETGRRKFLGHFIQRMNEEVQIDDSTLPRWGLIERQVLRFKQFLLRPNQTYQSYRIR</sequence>
<keyword evidence="3 10" id="KW-0255">Endonuclease</keyword>
<dbReference type="Proteomes" id="UP001054846">
    <property type="component" value="Chromosome"/>
</dbReference>
<keyword evidence="6 10" id="KW-0051">Antiviral defense</keyword>
<keyword evidence="8 10" id="KW-0464">Manganese</keyword>
<protein>
    <recommendedName>
        <fullName evidence="10">CRISPR-associated endonuclease Cas1</fullName>
        <ecNumber evidence="10">3.1.-.-</ecNumber>
    </recommendedName>
</protein>
<feature type="binding site" evidence="10">
    <location>
        <position position="237"/>
    </location>
    <ligand>
        <name>Mn(2+)</name>
        <dbReference type="ChEBI" id="CHEBI:29035"/>
    </ligand>
</feature>
<proteinExistence type="inferred from homology"/>
<feature type="binding site" evidence="10">
    <location>
        <position position="222"/>
    </location>
    <ligand>
        <name>Mn(2+)</name>
        <dbReference type="ChEBI" id="CHEBI:29035"/>
    </ligand>
</feature>
<dbReference type="GO" id="GO:0004519">
    <property type="term" value="F:endonuclease activity"/>
    <property type="evidence" value="ECO:0007669"/>
    <property type="project" value="UniProtKB-KW"/>
</dbReference>
<keyword evidence="1 10" id="KW-0540">Nuclease</keyword>
<dbReference type="InterPro" id="IPR002729">
    <property type="entry name" value="CRISPR-assoc_Cas1"/>
</dbReference>
<dbReference type="Gene3D" id="3.100.10.20">
    <property type="entry name" value="CRISPR-associated endonuclease Cas1, N-terminal domain"/>
    <property type="match status" value="1"/>
</dbReference>
<dbReference type="RefSeq" id="WP_230841715.1">
    <property type="nucleotide sequence ID" value="NZ_CP063845.1"/>
</dbReference>
<comment type="function">
    <text evidence="10">CRISPR (clustered regularly interspaced short palindromic repeat), is an adaptive immune system that provides protection against mobile genetic elements (viruses, transposable elements and conjugative plasmids). CRISPR clusters contain spacers, sequences complementary to antecedent mobile elements, and target invading nucleic acids. CRISPR clusters are transcribed and processed into CRISPR RNA (crRNA). Acts as a dsDNA endonuclease. Involved in the integration of spacer DNA into the CRISPR cassette.</text>
</comment>
<evidence type="ECO:0000256" key="6">
    <source>
        <dbReference type="ARBA" id="ARBA00023118"/>
    </source>
</evidence>
<dbReference type="PANTHER" id="PTHR34353:SF2">
    <property type="entry name" value="CRISPR-ASSOCIATED ENDONUCLEASE CAS1 1"/>
    <property type="match status" value="1"/>
</dbReference>
<comment type="similarity">
    <text evidence="10">Belongs to the CRISPR-associated endonuclease Cas1 family.</text>
</comment>
<dbReference type="EC" id="3.1.-.-" evidence="10"/>
<keyword evidence="4 10" id="KW-0378">Hydrolase</keyword>
<evidence type="ECO:0000256" key="4">
    <source>
        <dbReference type="ARBA" id="ARBA00022801"/>
    </source>
</evidence>
<dbReference type="Pfam" id="PF01867">
    <property type="entry name" value="Cas_Cas1"/>
    <property type="match status" value="1"/>
</dbReference>
<evidence type="ECO:0000313" key="12">
    <source>
        <dbReference type="Proteomes" id="UP001054846"/>
    </source>
</evidence>
<accession>A0ABY3PLV4</accession>
<keyword evidence="7 10" id="KW-0238">DNA-binding</keyword>
<dbReference type="Gene3D" id="1.20.120.920">
    <property type="entry name" value="CRISPR-associated endonuclease Cas1, C-terminal domain"/>
    <property type="match status" value="1"/>
</dbReference>
<feature type="binding site" evidence="10">
    <location>
        <position position="156"/>
    </location>
    <ligand>
        <name>Mn(2+)</name>
        <dbReference type="ChEBI" id="CHEBI:29035"/>
    </ligand>
</feature>
<evidence type="ECO:0000256" key="5">
    <source>
        <dbReference type="ARBA" id="ARBA00022842"/>
    </source>
</evidence>
<comment type="subunit">
    <text evidence="9 10">Homodimer, forms a heterotetramer with a Cas2 homodimer.</text>
</comment>
<evidence type="ECO:0000256" key="10">
    <source>
        <dbReference type="HAMAP-Rule" id="MF_01470"/>
    </source>
</evidence>
<organism evidence="11 12">
    <name type="scientific">Gloeobacter morelensis MG652769</name>
    <dbReference type="NCBI Taxonomy" id="2781736"/>
    <lineage>
        <taxon>Bacteria</taxon>
        <taxon>Bacillati</taxon>
        <taxon>Cyanobacteriota</taxon>
        <taxon>Cyanophyceae</taxon>
        <taxon>Gloeobacterales</taxon>
        <taxon>Gloeobacteraceae</taxon>
        <taxon>Gloeobacter</taxon>
        <taxon>Gloeobacter morelensis</taxon>
    </lineage>
</organism>
<evidence type="ECO:0000256" key="9">
    <source>
        <dbReference type="ARBA" id="ARBA00038592"/>
    </source>
</evidence>
<gene>
    <name evidence="10 11" type="primary">cas1</name>
    <name evidence="11" type="ORF">ISF26_23540</name>
</gene>
<evidence type="ECO:0000256" key="2">
    <source>
        <dbReference type="ARBA" id="ARBA00022723"/>
    </source>
</evidence>
<evidence type="ECO:0000256" key="3">
    <source>
        <dbReference type="ARBA" id="ARBA00022759"/>
    </source>
</evidence>
<dbReference type="InterPro" id="IPR050646">
    <property type="entry name" value="Cas1"/>
</dbReference>
<name>A0ABY3PLV4_9CYAN</name>
<dbReference type="InterPro" id="IPR042206">
    <property type="entry name" value="CRISPR-assoc_Cas1_C"/>
</dbReference>
<evidence type="ECO:0000256" key="7">
    <source>
        <dbReference type="ARBA" id="ARBA00023125"/>
    </source>
</evidence>
<dbReference type="CDD" id="cd09634">
    <property type="entry name" value="Cas1_I-II-III"/>
    <property type="match status" value="1"/>
</dbReference>
<keyword evidence="5 10" id="KW-0460">Magnesium</keyword>
<evidence type="ECO:0000256" key="8">
    <source>
        <dbReference type="ARBA" id="ARBA00023211"/>
    </source>
</evidence>
<reference evidence="11 12" key="1">
    <citation type="journal article" date="2021" name="Genome Biol. Evol.">
        <title>Complete Genome Sequencing of a Novel Gloeobacter Species from a Waterfall Cave in Mexico.</title>
        <authorList>
            <person name="Saw J.H."/>
            <person name="Cardona T."/>
            <person name="Montejano G."/>
        </authorList>
    </citation>
    <scope>NUCLEOTIDE SEQUENCE [LARGE SCALE GENOMIC DNA]</scope>
    <source>
        <strain evidence="11">MG652769</strain>
    </source>
</reference>
<dbReference type="PANTHER" id="PTHR34353">
    <property type="entry name" value="CRISPR-ASSOCIATED ENDONUCLEASE CAS1 1"/>
    <property type="match status" value="1"/>
</dbReference>
<keyword evidence="12" id="KW-1185">Reference proteome</keyword>
<dbReference type="HAMAP" id="MF_01470">
    <property type="entry name" value="Cas1"/>
    <property type="match status" value="1"/>
</dbReference>
<evidence type="ECO:0000256" key="1">
    <source>
        <dbReference type="ARBA" id="ARBA00022722"/>
    </source>
</evidence>
<keyword evidence="2 10" id="KW-0479">Metal-binding</keyword>
<dbReference type="NCBIfam" id="TIGR00287">
    <property type="entry name" value="cas1"/>
    <property type="match status" value="1"/>
</dbReference>
<dbReference type="EMBL" id="CP063845">
    <property type="protein sequence ID" value="UFP94663.1"/>
    <property type="molecule type" value="Genomic_DNA"/>
</dbReference>
<comment type="cofactor">
    <cofactor evidence="10">
        <name>Mg(2+)</name>
        <dbReference type="ChEBI" id="CHEBI:18420"/>
    </cofactor>
    <cofactor evidence="10">
        <name>Mn(2+)</name>
        <dbReference type="ChEBI" id="CHEBI:29035"/>
    </cofactor>
</comment>